<feature type="compositionally biased region" description="Basic and acidic residues" evidence="8">
    <location>
        <begin position="840"/>
        <end position="861"/>
    </location>
</feature>
<dbReference type="Pfam" id="PF12796">
    <property type="entry name" value="Ank_2"/>
    <property type="match status" value="3"/>
</dbReference>
<feature type="repeat" description="ANK" evidence="6">
    <location>
        <begin position="212"/>
        <end position="244"/>
    </location>
</feature>
<evidence type="ECO:0000256" key="7">
    <source>
        <dbReference type="PROSITE-ProRule" id="PRU00134"/>
    </source>
</evidence>
<evidence type="ECO:0000256" key="8">
    <source>
        <dbReference type="SAM" id="MobiDB-lite"/>
    </source>
</evidence>
<protein>
    <recommendedName>
        <fullName evidence="9">MYND-type domain-containing protein</fullName>
    </recommendedName>
</protein>
<proteinExistence type="predicted"/>
<feature type="repeat" description="ANK" evidence="6">
    <location>
        <begin position="317"/>
        <end position="344"/>
    </location>
</feature>
<dbReference type="SUPFAM" id="SSF48403">
    <property type="entry name" value="Ankyrin repeat"/>
    <property type="match status" value="1"/>
</dbReference>
<keyword evidence="3 7" id="KW-0863">Zinc-finger</keyword>
<dbReference type="SUPFAM" id="SSF144232">
    <property type="entry name" value="HIT/MYND zinc finger-like"/>
    <property type="match status" value="1"/>
</dbReference>
<evidence type="ECO:0000313" key="11">
    <source>
        <dbReference type="Proteomes" id="UP001165060"/>
    </source>
</evidence>
<dbReference type="InterPro" id="IPR002110">
    <property type="entry name" value="Ankyrin_rpt"/>
</dbReference>
<dbReference type="PANTHER" id="PTHR24198:SF165">
    <property type="entry name" value="ANKYRIN REPEAT-CONTAINING PROTEIN-RELATED"/>
    <property type="match status" value="1"/>
</dbReference>
<dbReference type="InterPro" id="IPR036770">
    <property type="entry name" value="Ankyrin_rpt-contain_sf"/>
</dbReference>
<dbReference type="PROSITE" id="PS01360">
    <property type="entry name" value="ZF_MYND_1"/>
    <property type="match status" value="1"/>
</dbReference>
<sequence length="1029" mass="111863">MADSDRAFKKRVMQRMALIESGERAADAPFLSSGAPVLFALCERPGSWGHLMKRAVAAGANVDAADRNGGTALLFAVQRKQTETVRLLVGLGADANAESGGQETPLLSAVVDGSADLVAIMLQGGADPNKPVNLVDQTGNGRNETTRLLHCAVLPKISDTRILELLLGAGAAIDATDDQGTTALYRAARFGCLPVVECLLSRSADPNVADVKGVGPLHAAVAFGNLEMCEALLDAGADVDIADVVGSTAFLLAARLPDATLVRYFAEVTGADVHAASTRHGSALHLAVSGREETGRLEVLTFLLELGVYDVNEPSPMGWKPLHMATLQDSPTYVTLLLQHGADVGAGCVLGERVTPILFARSEFVEKLLRKKLRVGRCGYPLCDGAVGGGKLLGCSLCNRVFYCSKECQRADWRAAHKRECQESYEFSSFKKQPPATQAEAQAPAEAAVLLETGGQRAMKKGSSRGAGPYDSYEADRKKKLDKKTITDGFLTCEALVGDPRTRHGWVEAKVLKHWDEGNPYRLQIQNEEKEEVWAPVDSDDYIRNITQVSSAAPPQAEVKAPAEAAALLETGGQRAMKKGSSRGAVLNDSYEADRKKKLTQASAPPPPPMPPPATPPLDFTDALLLLGWDPRASSARDPNEPGFGAACLEERIEGIAARRARELTKETAAHSLFALIGYSQWRIYASLRAAGTVETFKDIVEAGVDAEGLVQLGGAAAGWCVADFEPAADREDWGSGGAGAREDFPDKLLDVLRWTFPGDELEKDTELGYRIFVGAVKEEELMNEVRKLRRKLRSELRSEPLPLELPQKPPHDRELADYMKQAGEEFEEAKDDFWSFAEAKGDSSDSSSSERDSEESKGDEPFGGQAEMQRQQKAQHHWEERSKKLVAELHRSSDPGSFLALEVFQSAERVSQLCQQVACPSYTGILGAVMDGLKQNDPFALIHEHYKEAVQIISCAEPERLQRFGKVMKRITSDPCPRDAHVNNADLAVYLAVRELLQQEQTDEVKSLGMTFRTLFKSFQERAPETEL</sequence>
<dbReference type="SMART" id="SM00248">
    <property type="entry name" value="ANK"/>
    <property type="match status" value="8"/>
</dbReference>
<comment type="caution">
    <text evidence="10">The sequence shown here is derived from an EMBL/GenBank/DDBJ whole genome shotgun (WGS) entry which is preliminary data.</text>
</comment>
<evidence type="ECO:0000259" key="9">
    <source>
        <dbReference type="PROSITE" id="PS50865"/>
    </source>
</evidence>
<dbReference type="EMBL" id="BRYB01002648">
    <property type="protein sequence ID" value="GMI23300.1"/>
    <property type="molecule type" value="Genomic_DNA"/>
</dbReference>
<keyword evidence="11" id="KW-1185">Reference proteome</keyword>
<organism evidence="10 11">
    <name type="scientific">Tetraparma gracilis</name>
    <dbReference type="NCBI Taxonomy" id="2962635"/>
    <lineage>
        <taxon>Eukaryota</taxon>
        <taxon>Sar</taxon>
        <taxon>Stramenopiles</taxon>
        <taxon>Ochrophyta</taxon>
        <taxon>Bolidophyceae</taxon>
        <taxon>Parmales</taxon>
        <taxon>Triparmaceae</taxon>
        <taxon>Tetraparma</taxon>
    </lineage>
</organism>
<accession>A0ABQ6MBQ1</accession>
<feature type="repeat" description="ANK" evidence="6">
    <location>
        <begin position="179"/>
        <end position="211"/>
    </location>
</feature>
<evidence type="ECO:0000256" key="1">
    <source>
        <dbReference type="ARBA" id="ARBA00022723"/>
    </source>
</evidence>
<dbReference type="PANTHER" id="PTHR24198">
    <property type="entry name" value="ANKYRIN REPEAT AND PROTEIN KINASE DOMAIN-CONTAINING PROTEIN"/>
    <property type="match status" value="1"/>
</dbReference>
<evidence type="ECO:0000256" key="4">
    <source>
        <dbReference type="ARBA" id="ARBA00022833"/>
    </source>
</evidence>
<dbReference type="PROSITE" id="PS50865">
    <property type="entry name" value="ZF_MYND_2"/>
    <property type="match status" value="1"/>
</dbReference>
<feature type="domain" description="MYND-type" evidence="9">
    <location>
        <begin position="375"/>
        <end position="421"/>
    </location>
</feature>
<feature type="repeat" description="ANK" evidence="6">
    <location>
        <begin position="101"/>
        <end position="133"/>
    </location>
</feature>
<feature type="repeat" description="ANK" evidence="6">
    <location>
        <begin position="68"/>
        <end position="100"/>
    </location>
</feature>
<feature type="compositionally biased region" description="Pro residues" evidence="8">
    <location>
        <begin position="604"/>
        <end position="615"/>
    </location>
</feature>
<reference evidence="10 11" key="1">
    <citation type="journal article" date="2023" name="Commun. Biol.">
        <title>Genome analysis of Parmales, the sister group of diatoms, reveals the evolutionary specialization of diatoms from phago-mixotrophs to photoautotrophs.</title>
        <authorList>
            <person name="Ban H."/>
            <person name="Sato S."/>
            <person name="Yoshikawa S."/>
            <person name="Yamada K."/>
            <person name="Nakamura Y."/>
            <person name="Ichinomiya M."/>
            <person name="Sato N."/>
            <person name="Blanc-Mathieu R."/>
            <person name="Endo H."/>
            <person name="Kuwata A."/>
            <person name="Ogata H."/>
        </authorList>
    </citation>
    <scope>NUCLEOTIDE SEQUENCE [LARGE SCALE GENOMIC DNA]</scope>
</reference>
<feature type="region of interest" description="Disordered" evidence="8">
    <location>
        <begin position="595"/>
        <end position="615"/>
    </location>
</feature>
<dbReference type="Pfam" id="PF01753">
    <property type="entry name" value="zf-MYND"/>
    <property type="match status" value="1"/>
</dbReference>
<keyword evidence="2" id="KW-0677">Repeat</keyword>
<gene>
    <name evidence="10" type="ORF">TeGR_g6365</name>
</gene>
<dbReference type="PROSITE" id="PS50297">
    <property type="entry name" value="ANK_REP_REGION"/>
    <property type="match status" value="4"/>
</dbReference>
<evidence type="ECO:0000256" key="5">
    <source>
        <dbReference type="ARBA" id="ARBA00023043"/>
    </source>
</evidence>
<keyword evidence="5 6" id="KW-0040">ANK repeat</keyword>
<keyword evidence="1" id="KW-0479">Metal-binding</keyword>
<dbReference type="Proteomes" id="UP001165060">
    <property type="component" value="Unassembled WGS sequence"/>
</dbReference>
<evidence type="ECO:0000256" key="3">
    <source>
        <dbReference type="ARBA" id="ARBA00022771"/>
    </source>
</evidence>
<name>A0ABQ6MBQ1_9STRA</name>
<dbReference type="InterPro" id="IPR002893">
    <property type="entry name" value="Znf_MYND"/>
</dbReference>
<dbReference type="Gene3D" id="1.25.40.20">
    <property type="entry name" value="Ankyrin repeat-containing domain"/>
    <property type="match status" value="1"/>
</dbReference>
<evidence type="ECO:0000256" key="6">
    <source>
        <dbReference type="PROSITE-ProRule" id="PRU00023"/>
    </source>
</evidence>
<evidence type="ECO:0000313" key="10">
    <source>
        <dbReference type="EMBL" id="GMI23300.1"/>
    </source>
</evidence>
<dbReference type="PROSITE" id="PS50088">
    <property type="entry name" value="ANK_REPEAT"/>
    <property type="match status" value="5"/>
</dbReference>
<feature type="region of interest" description="Disordered" evidence="8">
    <location>
        <begin position="839"/>
        <end position="881"/>
    </location>
</feature>
<keyword evidence="4" id="KW-0862">Zinc</keyword>
<evidence type="ECO:0000256" key="2">
    <source>
        <dbReference type="ARBA" id="ARBA00022737"/>
    </source>
</evidence>
<dbReference type="Gene3D" id="6.10.140.2220">
    <property type="match status" value="1"/>
</dbReference>